<accession>A0ACC1INH9</accession>
<organism evidence="1 2">
    <name type="scientific">Kickxella alabastrina</name>
    <dbReference type="NCBI Taxonomy" id="61397"/>
    <lineage>
        <taxon>Eukaryota</taxon>
        <taxon>Fungi</taxon>
        <taxon>Fungi incertae sedis</taxon>
        <taxon>Zoopagomycota</taxon>
        <taxon>Kickxellomycotina</taxon>
        <taxon>Kickxellomycetes</taxon>
        <taxon>Kickxellales</taxon>
        <taxon>Kickxellaceae</taxon>
        <taxon>Kickxella</taxon>
    </lineage>
</organism>
<protein>
    <submittedName>
        <fullName evidence="1">Pre-mRNA cleavage and polyadenylation factor (CPF) complex subunit</fullName>
    </submittedName>
</protein>
<feature type="non-terminal residue" evidence="1">
    <location>
        <position position="307"/>
    </location>
</feature>
<dbReference type="EMBL" id="JANBPG010000587">
    <property type="protein sequence ID" value="KAJ1895288.1"/>
    <property type="molecule type" value="Genomic_DNA"/>
</dbReference>
<reference evidence="1" key="1">
    <citation type="submission" date="2022-07" db="EMBL/GenBank/DDBJ databases">
        <title>Phylogenomic reconstructions and comparative analyses of Kickxellomycotina fungi.</title>
        <authorList>
            <person name="Reynolds N.K."/>
            <person name="Stajich J.E."/>
            <person name="Barry K."/>
            <person name="Grigoriev I.V."/>
            <person name="Crous P."/>
            <person name="Smith M.E."/>
        </authorList>
    </citation>
    <scope>NUCLEOTIDE SEQUENCE</scope>
    <source>
        <strain evidence="1">Benny 63K</strain>
    </source>
</reference>
<sequence length="307" mass="35060">MSGPPPPPPSMHQRPHPPSAQQQHYQQQQQQNHPGQHGNVRFPQQMRPQQMQQGMNMGYAQQNRPPMGMQGQQMGGIRPQGMYQQRPMQHGMNPQQQQGHYVQQQQRFQHQGGGRGGHMPNMAGHQPNMTMQRPNRFNAQFDGGNRPPQKQKQRRTIDYYGATLRGLELRSGGAHVSLKYLPTDPSYSVDVFPPTFVPDEPETSVTTRFVHSSSNKVRYPINVIRWTPEGRRLITGSSSGELTLWNGLTFNFETILQAHDNPIRSMEWSHDSQWMISGDHGGIIKYWQSNLDNLKVIAGHREPVRSL</sequence>
<evidence type="ECO:0000313" key="2">
    <source>
        <dbReference type="Proteomes" id="UP001150581"/>
    </source>
</evidence>
<keyword evidence="2" id="KW-1185">Reference proteome</keyword>
<evidence type="ECO:0000313" key="1">
    <source>
        <dbReference type="EMBL" id="KAJ1895288.1"/>
    </source>
</evidence>
<comment type="caution">
    <text evidence="1">The sequence shown here is derived from an EMBL/GenBank/DDBJ whole genome shotgun (WGS) entry which is preliminary data.</text>
</comment>
<proteinExistence type="predicted"/>
<gene>
    <name evidence="1" type="primary">PFS2_1</name>
    <name evidence="1" type="ORF">LPJ66_004687</name>
</gene>
<dbReference type="Proteomes" id="UP001150581">
    <property type="component" value="Unassembled WGS sequence"/>
</dbReference>
<name>A0ACC1INH9_9FUNG</name>